<dbReference type="RefSeq" id="WP_091675466.1">
    <property type="nucleotide sequence ID" value="NZ_FOKG01000015.1"/>
</dbReference>
<evidence type="ECO:0000256" key="2">
    <source>
        <dbReference type="ARBA" id="ARBA00023315"/>
    </source>
</evidence>
<dbReference type="GO" id="GO:0003841">
    <property type="term" value="F:1-acylglycerol-3-phosphate O-acyltransferase activity"/>
    <property type="evidence" value="ECO:0007669"/>
    <property type="project" value="TreeGrafter"/>
</dbReference>
<keyword evidence="1 4" id="KW-0808">Transferase</keyword>
<proteinExistence type="predicted"/>
<dbReference type="PANTHER" id="PTHR10434:SF11">
    <property type="entry name" value="1-ACYL-SN-GLYCEROL-3-PHOSPHATE ACYLTRANSFERASE"/>
    <property type="match status" value="1"/>
</dbReference>
<dbReference type="SMART" id="SM00563">
    <property type="entry name" value="PlsC"/>
    <property type="match status" value="1"/>
</dbReference>
<dbReference type="EMBL" id="FOKG01000015">
    <property type="protein sequence ID" value="SFB51767.1"/>
    <property type="molecule type" value="Genomic_DNA"/>
</dbReference>
<dbReference type="SUPFAM" id="SSF69593">
    <property type="entry name" value="Glycerol-3-phosphate (1)-acyltransferase"/>
    <property type="match status" value="1"/>
</dbReference>
<reference evidence="5" key="1">
    <citation type="submission" date="2016-10" db="EMBL/GenBank/DDBJ databases">
        <authorList>
            <person name="Varghese N."/>
            <person name="Submissions S."/>
        </authorList>
    </citation>
    <scope>NUCLEOTIDE SEQUENCE [LARGE SCALE GENOMIC DNA]</scope>
    <source>
        <strain evidence="5">CGMCC 4.3568</strain>
    </source>
</reference>
<dbReference type="PANTHER" id="PTHR10434">
    <property type="entry name" value="1-ACYL-SN-GLYCEROL-3-PHOSPHATE ACYLTRANSFERASE"/>
    <property type="match status" value="1"/>
</dbReference>
<dbReference type="STRING" id="490629.SAMN05216266_115147"/>
<evidence type="ECO:0000313" key="5">
    <source>
        <dbReference type="Proteomes" id="UP000243799"/>
    </source>
</evidence>
<organism evidence="4 5">
    <name type="scientific">Amycolatopsis marina</name>
    <dbReference type="NCBI Taxonomy" id="490629"/>
    <lineage>
        <taxon>Bacteria</taxon>
        <taxon>Bacillati</taxon>
        <taxon>Actinomycetota</taxon>
        <taxon>Actinomycetes</taxon>
        <taxon>Pseudonocardiales</taxon>
        <taxon>Pseudonocardiaceae</taxon>
        <taxon>Amycolatopsis</taxon>
    </lineage>
</organism>
<keyword evidence="2 4" id="KW-0012">Acyltransferase</keyword>
<evidence type="ECO:0000256" key="1">
    <source>
        <dbReference type="ARBA" id="ARBA00022679"/>
    </source>
</evidence>
<sequence>MLHLLIRSLLAPLARLLYRPVVRGAENIPGRGPVLLAANHRAAVDTAVLGIVSPRPVKFLGKAEYFAGKGPKGRLFASFLTALGYVPVQRGNAKAGLAALAAARSVLDEDGVFGIYPEGTRSLDGRLHRGHTGVAALALATGAVVVPVALSGTEKVQPVGKRVPRIARVRVRFGTPLDFSRYEGLGASPAIRRAVTDEIMYAIMELSEQEYVDAYHARPDAA</sequence>
<gene>
    <name evidence="4" type="ORF">SAMN05216266_115147</name>
</gene>
<dbReference type="CDD" id="cd07989">
    <property type="entry name" value="LPLAT_AGPAT-like"/>
    <property type="match status" value="1"/>
</dbReference>
<dbReference type="Proteomes" id="UP000243799">
    <property type="component" value="Unassembled WGS sequence"/>
</dbReference>
<feature type="domain" description="Phospholipid/glycerol acyltransferase" evidence="3">
    <location>
        <begin position="34"/>
        <end position="153"/>
    </location>
</feature>
<dbReference type="GO" id="GO:0005886">
    <property type="term" value="C:plasma membrane"/>
    <property type="evidence" value="ECO:0007669"/>
    <property type="project" value="TreeGrafter"/>
</dbReference>
<keyword evidence="5" id="KW-1185">Reference proteome</keyword>
<dbReference type="OrthoDB" id="9808424at2"/>
<name>A0A1I1BNP3_9PSEU</name>
<dbReference type="AlphaFoldDB" id="A0A1I1BNP3"/>
<protein>
    <submittedName>
        <fullName evidence="4">1-acyl-sn-glycerol-3-phosphate acyltransferase</fullName>
    </submittedName>
</protein>
<evidence type="ECO:0000259" key="3">
    <source>
        <dbReference type="SMART" id="SM00563"/>
    </source>
</evidence>
<evidence type="ECO:0000313" key="4">
    <source>
        <dbReference type="EMBL" id="SFB51767.1"/>
    </source>
</evidence>
<dbReference type="InterPro" id="IPR002123">
    <property type="entry name" value="Plipid/glycerol_acylTrfase"/>
</dbReference>
<dbReference type="Pfam" id="PF01553">
    <property type="entry name" value="Acyltransferase"/>
    <property type="match status" value="1"/>
</dbReference>
<dbReference type="GO" id="GO:0006654">
    <property type="term" value="P:phosphatidic acid biosynthetic process"/>
    <property type="evidence" value="ECO:0007669"/>
    <property type="project" value="TreeGrafter"/>
</dbReference>
<accession>A0A1I1BNP3</accession>